<accession>A0ABV4C385</accession>
<evidence type="ECO:0000313" key="1">
    <source>
        <dbReference type="EMBL" id="MEY8017000.1"/>
    </source>
</evidence>
<dbReference type="Proteomes" id="UP001564760">
    <property type="component" value="Unassembled WGS sequence"/>
</dbReference>
<keyword evidence="2" id="KW-1185">Reference proteome</keyword>
<evidence type="ECO:0000313" key="2">
    <source>
        <dbReference type="Proteomes" id="UP001564760"/>
    </source>
</evidence>
<protein>
    <submittedName>
        <fullName evidence="1">Uncharacterized protein</fullName>
    </submittedName>
</protein>
<sequence>MILDTSTATSDFINGYGGSATLAPRLRMYERYGKTSVDGT</sequence>
<organism evidence="1 2">
    <name type="scientific">Mycobacterium servetii</name>
    <dbReference type="NCBI Taxonomy" id="3237418"/>
    <lineage>
        <taxon>Bacteria</taxon>
        <taxon>Bacillati</taxon>
        <taxon>Actinomycetota</taxon>
        <taxon>Actinomycetes</taxon>
        <taxon>Mycobacteriales</taxon>
        <taxon>Mycobacteriaceae</taxon>
        <taxon>Mycobacterium</taxon>
    </lineage>
</organism>
<reference evidence="1 2" key="1">
    <citation type="submission" date="2024-08" db="EMBL/GenBank/DDBJ databases">
        <title>Mycobacterium servetensis sp. nov., a novel rapid-growing mycobacterial species recovered from a human patient in Zaragoza, Spain.</title>
        <authorList>
            <person name="Tristancho-Baro A.I."/>
            <person name="Buenestado-Serrano S."/>
            <person name="Garcia De Viedma D."/>
            <person name="Milagro-Beamonte A."/>
            <person name="Burillo N."/>
            <person name="Sanz S."/>
            <person name="Lopez-Calleja A.I."/>
            <person name="Penas-Utrilla D."/>
            <person name="Guardingo M."/>
            <person name="Garcia M.J."/>
            <person name="Vinuelas-Bayon J."/>
        </authorList>
    </citation>
    <scope>NUCLEOTIDE SEQUENCE [LARGE SCALE GENOMIC DNA]</scope>
    <source>
        <strain evidence="2">HUMS_12744610</strain>
    </source>
</reference>
<dbReference type="EMBL" id="JBGEDP010000001">
    <property type="protein sequence ID" value="MEY8017000.1"/>
    <property type="molecule type" value="Genomic_DNA"/>
</dbReference>
<name>A0ABV4C385_9MYCO</name>
<gene>
    <name evidence="1" type="ORF">AB8998_19400</name>
</gene>
<proteinExistence type="predicted"/>
<comment type="caution">
    <text evidence="1">The sequence shown here is derived from an EMBL/GenBank/DDBJ whole genome shotgun (WGS) entry which is preliminary data.</text>
</comment>
<dbReference type="RefSeq" id="WP_342781006.1">
    <property type="nucleotide sequence ID" value="NZ_JBGEDP010000001.1"/>
</dbReference>